<dbReference type="Proteomes" id="UP000254866">
    <property type="component" value="Unassembled WGS sequence"/>
</dbReference>
<evidence type="ECO:0008006" key="4">
    <source>
        <dbReference type="Google" id="ProtNLM"/>
    </source>
</evidence>
<evidence type="ECO:0000256" key="1">
    <source>
        <dbReference type="SAM" id="SignalP"/>
    </source>
</evidence>
<feature type="chain" id="PRO_5016868589" description="Secreted protein" evidence="1">
    <location>
        <begin position="20"/>
        <end position="197"/>
    </location>
</feature>
<proteinExistence type="predicted"/>
<dbReference type="GeneID" id="43595541"/>
<evidence type="ECO:0000313" key="3">
    <source>
        <dbReference type="Proteomes" id="UP000254866"/>
    </source>
</evidence>
<sequence>MQLTTIVLSLFGFFIVARAADSDLNLPYPLVPFQYNGILGGHNVQLNGTIQDIYAQMKELHPDFELEHAIQSRAEASNLTTHDIANTFDYYCCPVPGHKWQWALGPHILDGIKYLKGIDICDVGASSCVRIGCSWNSAIYLCNDNRFKITPMCNYIASYAKDLIDKCSEYPPVHTFLTCGQEFDTDGYNVIVREDRC</sequence>
<feature type="signal peptide" evidence="1">
    <location>
        <begin position="1"/>
        <end position="19"/>
    </location>
</feature>
<protein>
    <recommendedName>
        <fullName evidence="4">Secreted protein</fullName>
    </recommendedName>
</protein>
<keyword evidence="3" id="KW-1185">Reference proteome</keyword>
<reference evidence="2 3" key="1">
    <citation type="journal article" date="2018" name="IMA Fungus">
        <title>IMA Genome-F 9: Draft genome sequence of Annulohypoxylon stygium, Aspergillus mulundensis, Berkeleyomyces basicola (syn. Thielaviopsis basicola), Ceratocystis smalleyi, two Cercospora beticola strains, Coleophoma cylindrospora, Fusarium fracticaudum, Phialophora cf. hyalina, and Morchella septimelata.</title>
        <authorList>
            <person name="Wingfield B.D."/>
            <person name="Bills G.F."/>
            <person name="Dong Y."/>
            <person name="Huang W."/>
            <person name="Nel W.J."/>
            <person name="Swalarsk-Parry B.S."/>
            <person name="Vaghefi N."/>
            <person name="Wilken P.M."/>
            <person name="An Z."/>
            <person name="de Beer Z.W."/>
            <person name="De Vos L."/>
            <person name="Chen L."/>
            <person name="Duong T.A."/>
            <person name="Gao Y."/>
            <person name="Hammerbacher A."/>
            <person name="Kikkert J.R."/>
            <person name="Li Y."/>
            <person name="Li H."/>
            <person name="Li K."/>
            <person name="Li Q."/>
            <person name="Liu X."/>
            <person name="Ma X."/>
            <person name="Naidoo K."/>
            <person name="Pethybridge S.J."/>
            <person name="Sun J."/>
            <person name="Steenkamp E.T."/>
            <person name="van der Nest M.A."/>
            <person name="van Wyk S."/>
            <person name="Wingfield M.J."/>
            <person name="Xiong C."/>
            <person name="Yue Q."/>
            <person name="Zhang X."/>
        </authorList>
    </citation>
    <scope>NUCLEOTIDE SEQUENCE [LARGE SCALE GENOMIC DNA]</scope>
    <source>
        <strain evidence="2 3">BP 5553</strain>
    </source>
</reference>
<dbReference type="STRING" id="2656787.A0A370TS38"/>
<dbReference type="RefSeq" id="XP_031871008.1">
    <property type="nucleotide sequence ID" value="XM_032011315.1"/>
</dbReference>
<dbReference type="PANTHER" id="PTHR35605:SF1">
    <property type="entry name" value="ECP2 EFFECTOR PROTEIN DOMAIN-CONTAINING PROTEIN-RELATED"/>
    <property type="match status" value="1"/>
</dbReference>
<organism evidence="2 3">
    <name type="scientific">Venustampulla echinocandica</name>
    <dbReference type="NCBI Taxonomy" id="2656787"/>
    <lineage>
        <taxon>Eukaryota</taxon>
        <taxon>Fungi</taxon>
        <taxon>Dikarya</taxon>
        <taxon>Ascomycota</taxon>
        <taxon>Pezizomycotina</taxon>
        <taxon>Leotiomycetes</taxon>
        <taxon>Helotiales</taxon>
        <taxon>Pleuroascaceae</taxon>
        <taxon>Venustampulla</taxon>
    </lineage>
</organism>
<dbReference type="AlphaFoldDB" id="A0A370TS38"/>
<comment type="caution">
    <text evidence="2">The sequence shown here is derived from an EMBL/GenBank/DDBJ whole genome shotgun (WGS) entry which is preliminary data.</text>
</comment>
<accession>A0A370TS38</accession>
<gene>
    <name evidence="2" type="ORF">BP5553_02692</name>
</gene>
<dbReference type="OrthoDB" id="3466524at2759"/>
<dbReference type="PANTHER" id="PTHR35605">
    <property type="entry name" value="ECP2 EFFECTOR PROTEIN DOMAIN-CONTAINING PROTEIN-RELATED"/>
    <property type="match status" value="1"/>
</dbReference>
<name>A0A370TS38_9HELO</name>
<dbReference type="EMBL" id="NPIC01000002">
    <property type="protein sequence ID" value="RDL38352.1"/>
    <property type="molecule type" value="Genomic_DNA"/>
</dbReference>
<keyword evidence="1" id="KW-0732">Signal</keyword>
<evidence type="ECO:0000313" key="2">
    <source>
        <dbReference type="EMBL" id="RDL38352.1"/>
    </source>
</evidence>